<name>A0A1F6TWB5_9PROT</name>
<comment type="caution">
    <text evidence="2">The sequence shown here is derived from an EMBL/GenBank/DDBJ whole genome shotgun (WGS) entry which is preliminary data.</text>
</comment>
<evidence type="ECO:0000256" key="1">
    <source>
        <dbReference type="SAM" id="SignalP"/>
    </source>
</evidence>
<keyword evidence="1" id="KW-0732">Signal</keyword>
<gene>
    <name evidence="2" type="ORF">A3B81_03895</name>
</gene>
<protein>
    <submittedName>
        <fullName evidence="2">Uncharacterized protein</fullName>
    </submittedName>
</protein>
<proteinExistence type="predicted"/>
<dbReference type="EMBL" id="MFTA01000115">
    <property type="protein sequence ID" value="OGI49395.1"/>
    <property type="molecule type" value="Genomic_DNA"/>
</dbReference>
<feature type="chain" id="PRO_5009225639" evidence="1">
    <location>
        <begin position="23"/>
        <end position="242"/>
    </location>
</feature>
<reference evidence="2 3" key="1">
    <citation type="journal article" date="2016" name="Nat. Commun.">
        <title>Thousands of microbial genomes shed light on interconnected biogeochemical processes in an aquifer system.</title>
        <authorList>
            <person name="Anantharaman K."/>
            <person name="Brown C.T."/>
            <person name="Hug L.A."/>
            <person name="Sharon I."/>
            <person name="Castelle C.J."/>
            <person name="Probst A.J."/>
            <person name="Thomas B.C."/>
            <person name="Singh A."/>
            <person name="Wilkins M.J."/>
            <person name="Karaoz U."/>
            <person name="Brodie E.L."/>
            <person name="Williams K.H."/>
            <person name="Hubbard S.S."/>
            <person name="Banfield J.F."/>
        </authorList>
    </citation>
    <scope>NUCLEOTIDE SEQUENCE [LARGE SCALE GENOMIC DNA]</scope>
</reference>
<evidence type="ECO:0000313" key="2">
    <source>
        <dbReference type="EMBL" id="OGI49395.1"/>
    </source>
</evidence>
<feature type="signal peptide" evidence="1">
    <location>
        <begin position="1"/>
        <end position="22"/>
    </location>
</feature>
<sequence length="242" mass="26801">MTRLTWLPRIAVAALAALAALAAVWGAADVFRVRAELILDQQGDVIRTPLTKDRIARALEAYALAQRVDGRRPDLLAGLGDMHAMLVADAPPWDAEAKEHRRAALDYYRAAIVRRPSWPHTWANLAVIKFRLVELDREFLTALERAAALGPWEPEVQKTVADLGLAAWDVLPEETRAQVRASLERGMRRQGETMVRLALRHRRADVVAPLVQNDNRLAAVLKAGVARHAPPRPAPRASGAER</sequence>
<organism evidence="2 3">
    <name type="scientific">Candidatus Muproteobacteria bacterium RIFCSPHIGHO2_02_FULL_65_16</name>
    <dbReference type="NCBI Taxonomy" id="1817766"/>
    <lineage>
        <taxon>Bacteria</taxon>
        <taxon>Pseudomonadati</taxon>
        <taxon>Pseudomonadota</taxon>
        <taxon>Candidatus Muproteobacteria</taxon>
    </lineage>
</organism>
<dbReference type="Gene3D" id="1.25.40.10">
    <property type="entry name" value="Tetratricopeptide repeat domain"/>
    <property type="match status" value="1"/>
</dbReference>
<dbReference type="AlphaFoldDB" id="A0A1F6TWB5"/>
<accession>A0A1F6TWB5</accession>
<dbReference type="Proteomes" id="UP000179362">
    <property type="component" value="Unassembled WGS sequence"/>
</dbReference>
<evidence type="ECO:0000313" key="3">
    <source>
        <dbReference type="Proteomes" id="UP000179362"/>
    </source>
</evidence>
<dbReference type="InterPro" id="IPR011990">
    <property type="entry name" value="TPR-like_helical_dom_sf"/>
</dbReference>